<comment type="similarity">
    <text evidence="1">Belongs to the LOR family.</text>
</comment>
<name>A0A1Q3AQC0_CEPFO</name>
<organism evidence="2 3">
    <name type="scientific">Cephalotus follicularis</name>
    <name type="common">Albany pitcher plant</name>
    <dbReference type="NCBI Taxonomy" id="3775"/>
    <lineage>
        <taxon>Eukaryota</taxon>
        <taxon>Viridiplantae</taxon>
        <taxon>Streptophyta</taxon>
        <taxon>Embryophyta</taxon>
        <taxon>Tracheophyta</taxon>
        <taxon>Spermatophyta</taxon>
        <taxon>Magnoliopsida</taxon>
        <taxon>eudicotyledons</taxon>
        <taxon>Gunneridae</taxon>
        <taxon>Pentapetalae</taxon>
        <taxon>rosids</taxon>
        <taxon>fabids</taxon>
        <taxon>Oxalidales</taxon>
        <taxon>Cephalotaceae</taxon>
        <taxon>Cephalotus</taxon>
    </lineage>
</organism>
<dbReference type="InParanoid" id="A0A1Q3AQC0"/>
<dbReference type="InterPro" id="IPR007612">
    <property type="entry name" value="LOR"/>
</dbReference>
<dbReference type="OrthoDB" id="652749at2759"/>
<gene>
    <name evidence="2" type="ORF">CFOL_v3_01465</name>
</gene>
<accession>A0A1Q3AQC0</accession>
<proteinExistence type="inferred from homology"/>
<dbReference type="EMBL" id="BDDD01000046">
    <property type="protein sequence ID" value="GAV57929.1"/>
    <property type="molecule type" value="Genomic_DNA"/>
</dbReference>
<keyword evidence="3" id="KW-1185">Reference proteome</keyword>
<dbReference type="InterPro" id="IPR025659">
    <property type="entry name" value="Tubby-like_C"/>
</dbReference>
<dbReference type="Proteomes" id="UP000187406">
    <property type="component" value="Unassembled WGS sequence"/>
</dbReference>
<evidence type="ECO:0000313" key="2">
    <source>
        <dbReference type="EMBL" id="GAV57929.1"/>
    </source>
</evidence>
<dbReference type="STRING" id="3775.A0A1Q3AQC0"/>
<dbReference type="AlphaFoldDB" id="A0A1Q3AQC0"/>
<reference evidence="3" key="1">
    <citation type="submission" date="2016-04" db="EMBL/GenBank/DDBJ databases">
        <title>Cephalotus genome sequencing.</title>
        <authorList>
            <person name="Fukushima K."/>
            <person name="Hasebe M."/>
            <person name="Fang X."/>
        </authorList>
    </citation>
    <scope>NUCLEOTIDE SEQUENCE [LARGE SCALE GENOMIC DNA]</scope>
    <source>
        <strain evidence="3">cv. St1</strain>
    </source>
</reference>
<comment type="caution">
    <text evidence="2">The sequence shown here is derived from an EMBL/GenBank/DDBJ whole genome shotgun (WGS) entry which is preliminary data.</text>
</comment>
<evidence type="ECO:0000313" key="3">
    <source>
        <dbReference type="Proteomes" id="UP000187406"/>
    </source>
</evidence>
<dbReference type="InterPro" id="IPR038595">
    <property type="entry name" value="LOR_sf"/>
</dbReference>
<dbReference type="Pfam" id="PF04525">
    <property type="entry name" value="LOR"/>
    <property type="match status" value="1"/>
</dbReference>
<sequence>MAKIHPKTPSFSPESNQTREVFTIWMKSLVFHSYGCTVFDSSGEIVYRVENYTKKCSNEVYLMDLRGRVLVTIRRKKLGLFGRWDCYIWGYTNKVKPWFSVKKCCRILMGDVVCQAFDGCNKYCLEELAGKAAFKIADTNKNIVAEVKQKQSSSGYSLGEDVLTLVVEPHVDHRLIMSIVTVYALINKKM</sequence>
<protein>
    <submittedName>
        <fullName evidence="2">Tub_2 domain-containing protein</fullName>
    </submittedName>
</protein>
<dbReference type="PANTHER" id="PTHR31087:SF59">
    <property type="entry name" value="PROTEIN LURP-ONE-RELATED 4"/>
    <property type="match status" value="1"/>
</dbReference>
<evidence type="ECO:0000256" key="1">
    <source>
        <dbReference type="ARBA" id="ARBA00005437"/>
    </source>
</evidence>
<dbReference type="Gene3D" id="2.40.160.200">
    <property type="entry name" value="LURP1-related"/>
    <property type="match status" value="1"/>
</dbReference>
<dbReference type="SUPFAM" id="SSF54518">
    <property type="entry name" value="Tubby C-terminal domain-like"/>
    <property type="match status" value="1"/>
</dbReference>
<dbReference type="PANTHER" id="PTHR31087">
    <property type="match status" value="1"/>
</dbReference>